<evidence type="ECO:0000256" key="1">
    <source>
        <dbReference type="SAM" id="MobiDB-lite"/>
    </source>
</evidence>
<dbReference type="Proteomes" id="UP000224634">
    <property type="component" value="Unassembled WGS sequence"/>
</dbReference>
<evidence type="ECO:0000313" key="2">
    <source>
        <dbReference type="EMBL" id="PGH19358.1"/>
    </source>
</evidence>
<gene>
    <name evidence="2" type="ORF">AJ80_03998</name>
</gene>
<keyword evidence="3" id="KW-1185">Reference proteome</keyword>
<organism evidence="2 3">
    <name type="scientific">Polytolypa hystricis (strain UAMH7299)</name>
    <dbReference type="NCBI Taxonomy" id="1447883"/>
    <lineage>
        <taxon>Eukaryota</taxon>
        <taxon>Fungi</taxon>
        <taxon>Dikarya</taxon>
        <taxon>Ascomycota</taxon>
        <taxon>Pezizomycotina</taxon>
        <taxon>Eurotiomycetes</taxon>
        <taxon>Eurotiomycetidae</taxon>
        <taxon>Onygenales</taxon>
        <taxon>Onygenales incertae sedis</taxon>
        <taxon>Polytolypa</taxon>
    </lineage>
</organism>
<evidence type="ECO:0000313" key="3">
    <source>
        <dbReference type="Proteomes" id="UP000224634"/>
    </source>
</evidence>
<dbReference type="AlphaFoldDB" id="A0A2B7YEN2"/>
<feature type="compositionally biased region" description="Low complexity" evidence="1">
    <location>
        <begin position="274"/>
        <end position="286"/>
    </location>
</feature>
<proteinExistence type="predicted"/>
<dbReference type="OrthoDB" id="4186197at2759"/>
<sequence>MDYDHPTILTCDLAGEEVSELYLYARDHFICGEELSISGRWVQYALHPMLAVGKELKYEMVFGDWKATAEHDVDFVQSGKYDHESEKIIPLDEDENGAPRVVGEAKTPWNHDFLALWEDIQTTKKKLLMSRALGQIGNYMIELQLKYGVLTDFDLTFFLKREIVNAKEILYCSAPIEYDASPLYGNDISLRQSLLLLQSSVVGNDSVWKTEKTSEVGIIRKKKTEKLKETKRRVDAAVDVLESNIDDVSHKLEDLTLEGDKRRARFDPNPVSDPPSCSSTPRTRRR</sequence>
<feature type="region of interest" description="Disordered" evidence="1">
    <location>
        <begin position="259"/>
        <end position="286"/>
    </location>
</feature>
<protein>
    <submittedName>
        <fullName evidence="2">Uncharacterized protein</fullName>
    </submittedName>
</protein>
<comment type="caution">
    <text evidence="2">The sequence shown here is derived from an EMBL/GenBank/DDBJ whole genome shotgun (WGS) entry which is preliminary data.</text>
</comment>
<dbReference type="EMBL" id="PDNA01000048">
    <property type="protein sequence ID" value="PGH19358.1"/>
    <property type="molecule type" value="Genomic_DNA"/>
</dbReference>
<accession>A0A2B7YEN2</accession>
<reference evidence="2 3" key="1">
    <citation type="submission" date="2017-10" db="EMBL/GenBank/DDBJ databases">
        <title>Comparative genomics in systemic dimorphic fungi from Ajellomycetaceae.</title>
        <authorList>
            <person name="Munoz J.F."/>
            <person name="Mcewen J.G."/>
            <person name="Clay O.K."/>
            <person name="Cuomo C.A."/>
        </authorList>
    </citation>
    <scope>NUCLEOTIDE SEQUENCE [LARGE SCALE GENOMIC DNA]</scope>
    <source>
        <strain evidence="2 3">UAMH7299</strain>
    </source>
</reference>
<name>A0A2B7YEN2_POLH7</name>